<accession>A0AAD4SLF8</accession>
<protein>
    <submittedName>
        <fullName evidence="2">Uncharacterized protein</fullName>
    </submittedName>
</protein>
<comment type="caution">
    <text evidence="2">The sequence shown here is derived from an EMBL/GenBank/DDBJ whole genome shotgun (WGS) entry which is preliminary data.</text>
</comment>
<proteinExistence type="predicted"/>
<evidence type="ECO:0000313" key="2">
    <source>
        <dbReference type="EMBL" id="KAI3913409.1"/>
    </source>
</evidence>
<name>A0AAD4SLF8_9MAGN</name>
<keyword evidence="3" id="KW-1185">Reference proteome</keyword>
<feature type="compositionally biased region" description="Basic and acidic residues" evidence="1">
    <location>
        <begin position="1"/>
        <end position="12"/>
    </location>
</feature>
<feature type="non-terminal residue" evidence="2">
    <location>
        <position position="1"/>
    </location>
</feature>
<evidence type="ECO:0000313" key="3">
    <source>
        <dbReference type="Proteomes" id="UP001202328"/>
    </source>
</evidence>
<sequence length="51" mass="5977">TDLIPKLRDQGNKSRKGRTGPRRFVELKRPRMGMLPRRSEVLETECGFSYL</sequence>
<dbReference type="Proteomes" id="UP001202328">
    <property type="component" value="Unassembled WGS sequence"/>
</dbReference>
<reference evidence="2" key="1">
    <citation type="submission" date="2022-04" db="EMBL/GenBank/DDBJ databases">
        <title>A functionally conserved STORR gene fusion in Papaver species that diverged 16.8 million years ago.</title>
        <authorList>
            <person name="Catania T."/>
        </authorList>
    </citation>
    <scope>NUCLEOTIDE SEQUENCE</scope>
    <source>
        <strain evidence="2">S-188037</strain>
    </source>
</reference>
<organism evidence="2 3">
    <name type="scientific">Papaver atlanticum</name>
    <dbReference type="NCBI Taxonomy" id="357466"/>
    <lineage>
        <taxon>Eukaryota</taxon>
        <taxon>Viridiplantae</taxon>
        <taxon>Streptophyta</taxon>
        <taxon>Embryophyta</taxon>
        <taxon>Tracheophyta</taxon>
        <taxon>Spermatophyta</taxon>
        <taxon>Magnoliopsida</taxon>
        <taxon>Ranunculales</taxon>
        <taxon>Papaveraceae</taxon>
        <taxon>Papaveroideae</taxon>
        <taxon>Papaver</taxon>
    </lineage>
</organism>
<gene>
    <name evidence="2" type="ORF">MKW98_003888</name>
</gene>
<evidence type="ECO:0000256" key="1">
    <source>
        <dbReference type="SAM" id="MobiDB-lite"/>
    </source>
</evidence>
<dbReference type="AlphaFoldDB" id="A0AAD4SLF8"/>
<dbReference type="EMBL" id="JAJJMB010009474">
    <property type="protein sequence ID" value="KAI3913409.1"/>
    <property type="molecule type" value="Genomic_DNA"/>
</dbReference>
<feature type="region of interest" description="Disordered" evidence="1">
    <location>
        <begin position="1"/>
        <end position="21"/>
    </location>
</feature>
<feature type="non-terminal residue" evidence="2">
    <location>
        <position position="51"/>
    </location>
</feature>